<feature type="transmembrane region" description="Helical" evidence="7">
    <location>
        <begin position="37"/>
        <end position="56"/>
    </location>
</feature>
<dbReference type="InterPro" id="IPR017475">
    <property type="entry name" value="EPS_sugar_tfrase"/>
</dbReference>
<protein>
    <submittedName>
        <fullName evidence="9">Undecaprenyl-phosphate glucose phosphotransferase</fullName>
    </submittedName>
</protein>
<comment type="caution">
    <text evidence="9">The sequence shown here is derived from an EMBL/GenBank/DDBJ whole genome shotgun (WGS) entry which is preliminary data.</text>
</comment>
<proteinExistence type="inferred from homology"/>
<evidence type="ECO:0000313" key="10">
    <source>
        <dbReference type="Proteomes" id="UP000599179"/>
    </source>
</evidence>
<dbReference type="RefSeq" id="WP_188458237.1">
    <property type="nucleotide sequence ID" value="NZ_BMGM01000005.1"/>
</dbReference>
<reference evidence="10" key="1">
    <citation type="journal article" date="2019" name="Int. J. Syst. Evol. Microbiol.">
        <title>The Global Catalogue of Microorganisms (GCM) 10K type strain sequencing project: providing services to taxonomists for standard genome sequencing and annotation.</title>
        <authorList>
            <consortium name="The Broad Institute Genomics Platform"/>
            <consortium name="The Broad Institute Genome Sequencing Center for Infectious Disease"/>
            <person name="Wu L."/>
            <person name="Ma J."/>
        </authorList>
    </citation>
    <scope>NUCLEOTIDE SEQUENCE [LARGE SCALE GENOMIC DNA]</scope>
    <source>
        <strain evidence="10">CGMCC 1.12931</strain>
    </source>
</reference>
<name>A0ABQ1SGK6_9FLAO</name>
<feature type="transmembrane region" description="Helical" evidence="7">
    <location>
        <begin position="68"/>
        <end position="89"/>
    </location>
</feature>
<keyword evidence="3" id="KW-0808">Transferase</keyword>
<dbReference type="EMBL" id="BMGM01000005">
    <property type="protein sequence ID" value="GGE33694.1"/>
    <property type="molecule type" value="Genomic_DNA"/>
</dbReference>
<comment type="subcellular location">
    <subcellularLocation>
        <location evidence="1">Membrane</location>
        <topology evidence="1">Multi-pass membrane protein</topology>
    </subcellularLocation>
</comment>
<keyword evidence="6 7" id="KW-0472">Membrane</keyword>
<dbReference type="Pfam" id="PF02397">
    <property type="entry name" value="Bac_transf"/>
    <property type="match status" value="1"/>
</dbReference>
<keyword evidence="10" id="KW-1185">Reference proteome</keyword>
<feature type="transmembrane region" description="Helical" evidence="7">
    <location>
        <begin position="12"/>
        <end position="31"/>
    </location>
</feature>
<evidence type="ECO:0000256" key="5">
    <source>
        <dbReference type="ARBA" id="ARBA00022989"/>
    </source>
</evidence>
<organism evidence="9 10">
    <name type="scientific">Psychroflexus planctonicus</name>
    <dbReference type="NCBI Taxonomy" id="1526575"/>
    <lineage>
        <taxon>Bacteria</taxon>
        <taxon>Pseudomonadati</taxon>
        <taxon>Bacteroidota</taxon>
        <taxon>Flavobacteriia</taxon>
        <taxon>Flavobacteriales</taxon>
        <taxon>Flavobacteriaceae</taxon>
        <taxon>Psychroflexus</taxon>
    </lineage>
</organism>
<dbReference type="InterPro" id="IPR003362">
    <property type="entry name" value="Bact_transf"/>
</dbReference>
<evidence type="ECO:0000313" key="9">
    <source>
        <dbReference type="EMBL" id="GGE33694.1"/>
    </source>
</evidence>
<evidence type="ECO:0000256" key="2">
    <source>
        <dbReference type="ARBA" id="ARBA00006464"/>
    </source>
</evidence>
<dbReference type="PANTHER" id="PTHR30576:SF0">
    <property type="entry name" value="UNDECAPRENYL-PHOSPHATE N-ACETYLGALACTOSAMINYL 1-PHOSPHATE TRANSFERASE-RELATED"/>
    <property type="match status" value="1"/>
</dbReference>
<evidence type="ECO:0000259" key="8">
    <source>
        <dbReference type="Pfam" id="PF02397"/>
    </source>
</evidence>
<keyword evidence="4 7" id="KW-0812">Transmembrane</keyword>
<dbReference type="NCBIfam" id="TIGR03025">
    <property type="entry name" value="EPS_sugtrans"/>
    <property type="match status" value="1"/>
</dbReference>
<evidence type="ECO:0000256" key="6">
    <source>
        <dbReference type="ARBA" id="ARBA00023136"/>
    </source>
</evidence>
<dbReference type="Proteomes" id="UP000599179">
    <property type="component" value="Unassembled WGS sequence"/>
</dbReference>
<accession>A0ABQ1SGK6</accession>
<feature type="transmembrane region" description="Helical" evidence="7">
    <location>
        <begin position="267"/>
        <end position="289"/>
    </location>
</feature>
<sequence length="453" mass="53613">MGSKVGRYSGYLRPLTFVVDWTILITFAYYFNFETEQWFYFSIFSVFSWIILSLKTDYYEVYRFTKTLRIISLSVTQFVVFTLVVFFYFKVFNLNEYSTPEIFDYLGRIFLLIFLFKLGTYLFLKKYRSVFGKNYRRTVIIGDTLKSNQLKDFFVANPEFGYKFMKQFSVEDINKQNLQLQKCFDYIIQEDIDEIYCSTSDLEDESINEIIDFADNNLKVLKFLPDNRDIYAKRLKIDYYGYLPILSLRTIPIEEPINLYLKRVFDIIVSSLVIAGILSWLTPILAILIKVESKGPVFFKQKRNGLDYKEFYCFKFRSMKPNPEADIHQVRKNDVRITKIGKFLRKTSIDELPQFFNVFLGEMSVVGPRPHMVSHTHMYAERIDKFMVRHFVKPGITGLAQVSGFRGEVETDHDIISRVKFDIFYLENWSILLDAKIIFLTILNAVKGDRKAY</sequence>
<evidence type="ECO:0000256" key="4">
    <source>
        <dbReference type="ARBA" id="ARBA00022692"/>
    </source>
</evidence>
<evidence type="ECO:0000256" key="1">
    <source>
        <dbReference type="ARBA" id="ARBA00004141"/>
    </source>
</evidence>
<keyword evidence="5 7" id="KW-1133">Transmembrane helix</keyword>
<feature type="domain" description="Bacterial sugar transferase" evidence="8">
    <location>
        <begin position="262"/>
        <end position="446"/>
    </location>
</feature>
<dbReference type="PANTHER" id="PTHR30576">
    <property type="entry name" value="COLANIC BIOSYNTHESIS UDP-GLUCOSE LIPID CARRIER TRANSFERASE"/>
    <property type="match status" value="1"/>
</dbReference>
<gene>
    <name evidence="9" type="primary">wcaJ</name>
    <name evidence="9" type="ORF">GCM10010832_12350</name>
</gene>
<evidence type="ECO:0000256" key="3">
    <source>
        <dbReference type="ARBA" id="ARBA00022679"/>
    </source>
</evidence>
<comment type="similarity">
    <text evidence="2">Belongs to the bacterial sugar transferase family.</text>
</comment>
<feature type="transmembrane region" description="Helical" evidence="7">
    <location>
        <begin position="105"/>
        <end position="124"/>
    </location>
</feature>
<evidence type="ECO:0000256" key="7">
    <source>
        <dbReference type="SAM" id="Phobius"/>
    </source>
</evidence>